<organism evidence="23 24">
    <name type="scientific">Patella caerulea</name>
    <name type="common">Rayed Mediterranean limpet</name>
    <dbReference type="NCBI Taxonomy" id="87958"/>
    <lineage>
        <taxon>Eukaryota</taxon>
        <taxon>Metazoa</taxon>
        <taxon>Spiralia</taxon>
        <taxon>Lophotrochozoa</taxon>
        <taxon>Mollusca</taxon>
        <taxon>Gastropoda</taxon>
        <taxon>Patellogastropoda</taxon>
        <taxon>Patelloidea</taxon>
        <taxon>Patellidae</taxon>
        <taxon>Patella</taxon>
    </lineage>
</organism>
<dbReference type="SUPFAM" id="SSF52025">
    <property type="entry name" value="PA domain"/>
    <property type="match status" value="1"/>
</dbReference>
<dbReference type="GO" id="GO:0016805">
    <property type="term" value="F:dipeptidase activity"/>
    <property type="evidence" value="ECO:0007669"/>
    <property type="project" value="UniProtKB-KW"/>
</dbReference>
<comment type="cofactor">
    <cofactor evidence="1">
        <name>Zn(2+)</name>
        <dbReference type="ChEBI" id="CHEBI:29105"/>
    </cofactor>
</comment>
<comment type="caution">
    <text evidence="23">The sequence shown here is derived from an EMBL/GenBank/DDBJ whole genome shotgun (WGS) entry which is preliminary data.</text>
</comment>
<comment type="subcellular location">
    <subcellularLocation>
        <location evidence="2">Cell membrane</location>
        <topology evidence="2">Single-pass type II membrane protein</topology>
    </subcellularLocation>
</comment>
<evidence type="ECO:0000313" key="24">
    <source>
        <dbReference type="Proteomes" id="UP001347796"/>
    </source>
</evidence>
<evidence type="ECO:0000256" key="11">
    <source>
        <dbReference type="ARBA" id="ARBA00022968"/>
    </source>
</evidence>
<dbReference type="InterPro" id="IPR046450">
    <property type="entry name" value="PA_dom_sf"/>
</dbReference>
<dbReference type="GO" id="GO:0005886">
    <property type="term" value="C:plasma membrane"/>
    <property type="evidence" value="ECO:0007669"/>
    <property type="project" value="UniProtKB-SubCell"/>
</dbReference>
<evidence type="ECO:0000256" key="8">
    <source>
        <dbReference type="ARBA" id="ARBA00022723"/>
    </source>
</evidence>
<feature type="transmembrane region" description="Helical" evidence="19">
    <location>
        <begin position="23"/>
        <end position="46"/>
    </location>
</feature>
<keyword evidence="10" id="KW-0862">Zinc</keyword>
<dbReference type="Gene3D" id="3.50.30.30">
    <property type="match status" value="1"/>
</dbReference>
<evidence type="ECO:0000256" key="12">
    <source>
        <dbReference type="ARBA" id="ARBA00022989"/>
    </source>
</evidence>
<dbReference type="PANTHER" id="PTHR10404">
    <property type="entry name" value="N-ACETYLATED-ALPHA-LINKED ACIDIC DIPEPTIDASE"/>
    <property type="match status" value="1"/>
</dbReference>
<dbReference type="FunFam" id="3.50.30.30:FF:000002">
    <property type="entry name" value="N-acetylated-alpha-linked acidic dipeptidase 2"/>
    <property type="match status" value="1"/>
</dbReference>
<evidence type="ECO:0000256" key="17">
    <source>
        <dbReference type="ARBA" id="ARBA00052003"/>
    </source>
</evidence>
<dbReference type="Pfam" id="PF04253">
    <property type="entry name" value="TFR_dimer"/>
    <property type="match status" value="1"/>
</dbReference>
<sequence>MPKFDLMPGEFREYTTRSPKRKFWIIAIIIGIAAFIIGILIGKYAACDTSSPPAQVPGTPEKDGVFLPGVSDAIIKEADLSIRDLLLKNIDNKNIETHLHALTEKPHIAGSPEDEDTLVNYIKDFWENVGFDDVQTATYDILLSYPDKDNPNMIELLNENDEVIYQTPIEEDILTPGKNNTEGIPPFNAYSPKGIVTGQLVYVNYGRVEDYTHLDSVGVNVTGCVAIARYGKIFRGSKVDIAQRHGVIGLILYSDPKDYAIPGEGVYPDTWWLPGSGAQRGTIFTGQGDPLTPGYPAIDTAYRYEEGKTIPPLPKIPAHPIGYTVAEQLLVNLTGATVTEEWTGGINITYKYGPGFINNNWKVRMNISTQNARRNTTNVIGFIRGAVEPDRYIIFGNHRDAWVYGAIDPSSGTAVLMETARVMADLVKSGKWRPRRSILFCSWGSEEYGLLGSNEWVEEYIKNIKERTVAYINIDISVEGTNTLRSKTTPLLYNVMYETVKLVENPNATEIAAGRKTVYDTWLLNRPWKINGEIYGKPKMQSMGSGSDYAPILQKAGVTSVDFRYTYDKNLPVVGYPLYHSQYETFYAMKNLIDVDFKYHQAIARIGAELARNLADSLIIPLNASDYAWDLENLRVSLDAEYGSYLRGNISNYDDLKMVIKKFGEEAADFEVRLNNVNKNDPLLTRVVNDQLTLLEKAFLDPAGLPSRPLKKHMIMAESSNDYYAPSSFPGLIDLLFEIDKLADPSERWDQIRQHFAVILFTIQSAASTLRDVTTFHS</sequence>
<evidence type="ECO:0000256" key="3">
    <source>
        <dbReference type="ARBA" id="ARBA00005634"/>
    </source>
</evidence>
<protein>
    <recommendedName>
        <fullName evidence="18">glutamate carboxypeptidase II</fullName>
        <ecNumber evidence="18">3.4.17.21</ecNumber>
    </recommendedName>
</protein>
<keyword evidence="13" id="KW-0224">Dipeptidase</keyword>
<keyword evidence="24" id="KW-1185">Reference proteome</keyword>
<keyword evidence="16" id="KW-0325">Glycoprotein</keyword>
<dbReference type="InterPro" id="IPR007484">
    <property type="entry name" value="Peptidase_M28"/>
</dbReference>
<dbReference type="InterPro" id="IPR007365">
    <property type="entry name" value="TFR-like_dimer_dom"/>
</dbReference>
<comment type="catalytic activity">
    <reaction evidence="17">
        <text>Release of an unsubstituted, C-terminal glutamyl residue, typically from Ac-Asp-Glu or folylpoly-gamma-glutamates.</text>
        <dbReference type="EC" id="3.4.17.21"/>
    </reaction>
</comment>
<dbReference type="FunFam" id="3.40.630.10:FF:000089">
    <property type="entry name" value="N-acetylated alpha-linked acidic dipeptidase like 1"/>
    <property type="match status" value="1"/>
</dbReference>
<reference evidence="23 24" key="1">
    <citation type="submission" date="2024-01" db="EMBL/GenBank/DDBJ databases">
        <title>The genome of the rayed Mediterranean limpet Patella caerulea (Linnaeus, 1758).</title>
        <authorList>
            <person name="Anh-Thu Weber A."/>
            <person name="Halstead-Nussloch G."/>
        </authorList>
    </citation>
    <scope>NUCLEOTIDE SEQUENCE [LARGE SCALE GENOMIC DNA]</scope>
    <source>
        <strain evidence="23">AATW-2023a</strain>
        <tissue evidence="23">Whole specimen</tissue>
    </source>
</reference>
<evidence type="ECO:0000256" key="10">
    <source>
        <dbReference type="ARBA" id="ARBA00022833"/>
    </source>
</evidence>
<evidence type="ECO:0000256" key="4">
    <source>
        <dbReference type="ARBA" id="ARBA00011738"/>
    </source>
</evidence>
<keyword evidence="5" id="KW-1003">Cell membrane</keyword>
<evidence type="ECO:0000259" key="22">
    <source>
        <dbReference type="Pfam" id="PF04389"/>
    </source>
</evidence>
<dbReference type="GO" id="GO:0004181">
    <property type="term" value="F:metallocarboxypeptidase activity"/>
    <property type="evidence" value="ECO:0007669"/>
    <property type="project" value="UniProtKB-EC"/>
</dbReference>
<keyword evidence="11" id="KW-0735">Signal-anchor</keyword>
<dbReference type="InterPro" id="IPR003137">
    <property type="entry name" value="PA_domain"/>
</dbReference>
<dbReference type="EC" id="3.4.17.21" evidence="18"/>
<evidence type="ECO:0000256" key="1">
    <source>
        <dbReference type="ARBA" id="ARBA00001947"/>
    </source>
</evidence>
<comment type="similarity">
    <text evidence="3">Belongs to the peptidase M28 family. M28B subfamily.</text>
</comment>
<dbReference type="InterPro" id="IPR036757">
    <property type="entry name" value="TFR-like_dimer_dom_sf"/>
</dbReference>
<evidence type="ECO:0000256" key="6">
    <source>
        <dbReference type="ARBA" id="ARBA00022670"/>
    </source>
</evidence>
<dbReference type="Gene3D" id="3.40.630.10">
    <property type="entry name" value="Zn peptidases"/>
    <property type="match status" value="1"/>
</dbReference>
<dbReference type="Gene3D" id="1.20.930.40">
    <property type="entry name" value="Transferrin receptor-like, dimerisation domain"/>
    <property type="match status" value="1"/>
</dbReference>
<proteinExistence type="inferred from homology"/>
<dbReference type="SUPFAM" id="SSF47672">
    <property type="entry name" value="Transferrin receptor-like dimerisation domain"/>
    <property type="match status" value="1"/>
</dbReference>
<dbReference type="CDD" id="cd02121">
    <property type="entry name" value="PA_GCPII_like"/>
    <property type="match status" value="1"/>
</dbReference>
<dbReference type="GO" id="GO:0046872">
    <property type="term" value="F:metal ion binding"/>
    <property type="evidence" value="ECO:0007669"/>
    <property type="project" value="UniProtKB-KW"/>
</dbReference>
<dbReference type="GO" id="GO:0006508">
    <property type="term" value="P:proteolysis"/>
    <property type="evidence" value="ECO:0007669"/>
    <property type="project" value="UniProtKB-KW"/>
</dbReference>
<feature type="domain" description="Transferrin receptor-like dimerisation" evidence="21">
    <location>
        <begin position="653"/>
        <end position="771"/>
    </location>
</feature>
<dbReference type="InterPro" id="IPR039373">
    <property type="entry name" value="Peptidase_M28B"/>
</dbReference>
<keyword evidence="7 19" id="KW-0812">Transmembrane</keyword>
<evidence type="ECO:0000256" key="13">
    <source>
        <dbReference type="ARBA" id="ARBA00022997"/>
    </source>
</evidence>
<gene>
    <name evidence="23" type="ORF">SNE40_008988</name>
</gene>
<evidence type="ECO:0000256" key="16">
    <source>
        <dbReference type="ARBA" id="ARBA00023180"/>
    </source>
</evidence>
<evidence type="ECO:0000256" key="7">
    <source>
        <dbReference type="ARBA" id="ARBA00022692"/>
    </source>
</evidence>
<keyword evidence="14" id="KW-0482">Metalloprotease</keyword>
<dbReference type="Pfam" id="PF04389">
    <property type="entry name" value="Peptidase_M28"/>
    <property type="match status" value="1"/>
</dbReference>
<dbReference type="SUPFAM" id="SSF53187">
    <property type="entry name" value="Zn-dependent exopeptidases"/>
    <property type="match status" value="1"/>
</dbReference>
<evidence type="ECO:0000256" key="2">
    <source>
        <dbReference type="ARBA" id="ARBA00004401"/>
    </source>
</evidence>
<keyword evidence="15 19" id="KW-0472">Membrane</keyword>
<dbReference type="Pfam" id="PF02225">
    <property type="entry name" value="PA"/>
    <property type="match status" value="1"/>
</dbReference>
<dbReference type="CDD" id="cd08022">
    <property type="entry name" value="M28_PSMA_like"/>
    <property type="match status" value="1"/>
</dbReference>
<keyword evidence="8" id="KW-0479">Metal-binding</keyword>
<feature type="domain" description="Peptidase M28" evidence="22">
    <location>
        <begin position="378"/>
        <end position="571"/>
    </location>
</feature>
<evidence type="ECO:0000256" key="18">
    <source>
        <dbReference type="ARBA" id="ARBA00066561"/>
    </source>
</evidence>
<dbReference type="Proteomes" id="UP001347796">
    <property type="component" value="Unassembled WGS sequence"/>
</dbReference>
<accession>A0AAN8PPI0</accession>
<feature type="domain" description="PA" evidence="20">
    <location>
        <begin position="196"/>
        <end position="281"/>
    </location>
</feature>
<evidence type="ECO:0000313" key="23">
    <source>
        <dbReference type="EMBL" id="KAK6181049.1"/>
    </source>
</evidence>
<keyword evidence="12 19" id="KW-1133">Transmembrane helix</keyword>
<keyword evidence="9" id="KW-0378">Hydrolase</keyword>
<keyword evidence="6" id="KW-0645">Protease</keyword>
<comment type="subunit">
    <text evidence="4">Homodimer.</text>
</comment>
<dbReference type="EMBL" id="JAZGQO010000007">
    <property type="protein sequence ID" value="KAK6181049.1"/>
    <property type="molecule type" value="Genomic_DNA"/>
</dbReference>
<evidence type="ECO:0000256" key="15">
    <source>
        <dbReference type="ARBA" id="ARBA00023136"/>
    </source>
</evidence>
<dbReference type="FunFam" id="1.20.930.40:FF:000001">
    <property type="entry name" value="N-acetylated-alpha-linked acidic dipeptidase 2"/>
    <property type="match status" value="1"/>
</dbReference>
<evidence type="ECO:0000256" key="19">
    <source>
        <dbReference type="SAM" id="Phobius"/>
    </source>
</evidence>
<evidence type="ECO:0000259" key="20">
    <source>
        <dbReference type="Pfam" id="PF02225"/>
    </source>
</evidence>
<evidence type="ECO:0000256" key="9">
    <source>
        <dbReference type="ARBA" id="ARBA00022801"/>
    </source>
</evidence>
<evidence type="ECO:0000256" key="5">
    <source>
        <dbReference type="ARBA" id="ARBA00022475"/>
    </source>
</evidence>
<dbReference type="PANTHER" id="PTHR10404:SF77">
    <property type="entry name" value="GLUTAMATE CARBOXYPEPTIDASE 2 HOMOLOG"/>
    <property type="match status" value="1"/>
</dbReference>
<name>A0AAN8PPI0_PATCE</name>
<evidence type="ECO:0000259" key="21">
    <source>
        <dbReference type="Pfam" id="PF04253"/>
    </source>
</evidence>
<evidence type="ECO:0000256" key="14">
    <source>
        <dbReference type="ARBA" id="ARBA00023049"/>
    </source>
</evidence>
<dbReference type="AlphaFoldDB" id="A0AAN8PPI0"/>